<sequence length="448" mass="47692">MPAVLCDSMLATAFVGSASSFVGAEQRYWSAIPDDRSDISEEEDLDQDFEQVIAPTCSQVLQRTADLCKGPSEGAGEATVRDVRLLLRDLVTCVKSQTGQHQRKTPSCSSRQHTDVKAAELSTALAQLLAWFFERCGSHEDGSAVGAATVRRLQRRVERILRLLQVGAGIEPGQGQEQSADGIPAFGFPSGCSRSSTPSFSMWSAPAPLQQLNSHPTSQSSGGTEAEFSGWMPGSKSGAALTCALPPLPSPNLVAAAASMTSATGLHVPPRSGHLPLWMRGSKAASTAAAEGDAAVPPEHQEQFLQRVQEQRQQLRACLAQQQESYYQHSSTDEAVSKGGAGRPLPLPLLEGEDEAVVEQEVEVEVGELPLFPTQAHDLATGEPLANIIPAWSATGPGAFFFRIRGEAEGGRPPVARPPAAAGAARRAPPPPPGFLTFWRRPVREQQP</sequence>
<comment type="caution">
    <text evidence="2">The sequence shown here is derived from an EMBL/GenBank/DDBJ whole genome shotgun (WGS) entry which is preliminary data.</text>
</comment>
<dbReference type="OrthoDB" id="541795at2759"/>
<dbReference type="AlphaFoldDB" id="A0A835VQB3"/>
<evidence type="ECO:0000313" key="3">
    <source>
        <dbReference type="Proteomes" id="UP000650467"/>
    </source>
</evidence>
<reference evidence="2" key="1">
    <citation type="journal article" date="2020" name="bioRxiv">
        <title>Comparative genomics of Chlamydomonas.</title>
        <authorList>
            <person name="Craig R.J."/>
            <person name="Hasan A.R."/>
            <person name="Ness R.W."/>
            <person name="Keightley P.D."/>
        </authorList>
    </citation>
    <scope>NUCLEOTIDE SEQUENCE</scope>
    <source>
        <strain evidence="2">SAG 7.73</strain>
    </source>
</reference>
<gene>
    <name evidence="2" type="ORF">HXX76_015010</name>
</gene>
<keyword evidence="3" id="KW-1185">Reference proteome</keyword>
<evidence type="ECO:0000313" key="2">
    <source>
        <dbReference type="EMBL" id="KAG2423850.1"/>
    </source>
</evidence>
<feature type="region of interest" description="Disordered" evidence="1">
    <location>
        <begin position="329"/>
        <end position="348"/>
    </location>
</feature>
<protein>
    <submittedName>
        <fullName evidence="2">Uncharacterized protein</fullName>
    </submittedName>
</protein>
<accession>A0A835VQB3</accession>
<organism evidence="2 3">
    <name type="scientific">Chlamydomonas incerta</name>
    <dbReference type="NCBI Taxonomy" id="51695"/>
    <lineage>
        <taxon>Eukaryota</taxon>
        <taxon>Viridiplantae</taxon>
        <taxon>Chlorophyta</taxon>
        <taxon>core chlorophytes</taxon>
        <taxon>Chlorophyceae</taxon>
        <taxon>CS clade</taxon>
        <taxon>Chlamydomonadales</taxon>
        <taxon>Chlamydomonadaceae</taxon>
        <taxon>Chlamydomonas</taxon>
    </lineage>
</organism>
<proteinExistence type="predicted"/>
<feature type="compositionally biased region" description="Low complexity" evidence="1">
    <location>
        <begin position="411"/>
        <end position="427"/>
    </location>
</feature>
<dbReference type="Proteomes" id="UP000650467">
    <property type="component" value="Unassembled WGS sequence"/>
</dbReference>
<name>A0A835VQB3_CHLIN</name>
<evidence type="ECO:0000256" key="1">
    <source>
        <dbReference type="SAM" id="MobiDB-lite"/>
    </source>
</evidence>
<feature type="region of interest" description="Disordered" evidence="1">
    <location>
        <begin position="409"/>
        <end position="448"/>
    </location>
</feature>
<dbReference type="EMBL" id="JAEHOC010000073">
    <property type="protein sequence ID" value="KAG2423850.1"/>
    <property type="molecule type" value="Genomic_DNA"/>
</dbReference>